<evidence type="ECO:0000313" key="2">
    <source>
        <dbReference type="Proteomes" id="UP000005324"/>
    </source>
</evidence>
<dbReference type="AlphaFoldDB" id="D5RTD7"/>
<gene>
    <name evidence="1" type="ORF">HMPREF0731_4349</name>
</gene>
<evidence type="ECO:0000313" key="1">
    <source>
        <dbReference type="EMBL" id="EFH09429.1"/>
    </source>
</evidence>
<dbReference type="EMBL" id="ADVL01000790">
    <property type="protein sequence ID" value="EFH09429.1"/>
    <property type="molecule type" value="Genomic_DNA"/>
</dbReference>
<organism evidence="1 2">
    <name type="scientific">Pseudoroseomonas cervicalis ATCC 49957</name>
    <dbReference type="NCBI Taxonomy" id="525371"/>
    <lineage>
        <taxon>Bacteria</taxon>
        <taxon>Pseudomonadati</taxon>
        <taxon>Pseudomonadota</taxon>
        <taxon>Alphaproteobacteria</taxon>
        <taxon>Acetobacterales</taxon>
        <taxon>Roseomonadaceae</taxon>
        <taxon>Roseomonas</taxon>
    </lineage>
</organism>
<reference evidence="1 2" key="1">
    <citation type="submission" date="2010-04" db="EMBL/GenBank/DDBJ databases">
        <authorList>
            <person name="Qin X."/>
            <person name="Bachman B."/>
            <person name="Battles P."/>
            <person name="Bell A."/>
            <person name="Bess C."/>
            <person name="Bickham C."/>
            <person name="Chaboub L."/>
            <person name="Chen D."/>
            <person name="Coyle M."/>
            <person name="Deiros D.R."/>
            <person name="Dinh H."/>
            <person name="Forbes L."/>
            <person name="Fowler G."/>
            <person name="Francisco L."/>
            <person name="Fu Q."/>
            <person name="Gubbala S."/>
            <person name="Hale W."/>
            <person name="Han Y."/>
            <person name="Hemphill L."/>
            <person name="Highlander S.K."/>
            <person name="Hirani K."/>
            <person name="Hogues M."/>
            <person name="Jackson L."/>
            <person name="Jakkamsetti A."/>
            <person name="Javaid M."/>
            <person name="Jiang H."/>
            <person name="Korchina V."/>
            <person name="Kovar C."/>
            <person name="Lara F."/>
            <person name="Lee S."/>
            <person name="Mata R."/>
            <person name="Mathew T."/>
            <person name="Moen C."/>
            <person name="Morales K."/>
            <person name="Munidasa M."/>
            <person name="Nazareth L."/>
            <person name="Ngo R."/>
            <person name="Nguyen L."/>
            <person name="Okwuonu G."/>
            <person name="Ongeri F."/>
            <person name="Patil S."/>
            <person name="Petrosino J."/>
            <person name="Pham C."/>
            <person name="Pham P."/>
            <person name="Pu L.-L."/>
            <person name="Puazo M."/>
            <person name="Raj R."/>
            <person name="Reid J."/>
            <person name="Rouhana J."/>
            <person name="Saada N."/>
            <person name="Shang Y."/>
            <person name="Simmons D."/>
            <person name="Thornton R."/>
            <person name="Warren J."/>
            <person name="Weissenberger G."/>
            <person name="Zhang J."/>
            <person name="Zhang L."/>
            <person name="Zhou C."/>
            <person name="Zhu D."/>
            <person name="Muzny D."/>
            <person name="Worley K."/>
            <person name="Gibbs R."/>
        </authorList>
    </citation>
    <scope>NUCLEOTIDE SEQUENCE [LARGE SCALE GENOMIC DNA]</scope>
    <source>
        <strain evidence="1 2">ATCC 49957</strain>
    </source>
</reference>
<dbReference type="Proteomes" id="UP000005324">
    <property type="component" value="Unassembled WGS sequence"/>
</dbReference>
<proteinExistence type="predicted"/>
<protein>
    <submittedName>
        <fullName evidence="1">Uncharacterized protein</fullName>
    </submittedName>
</protein>
<dbReference type="HOGENOM" id="CLU_2957793_0_0_5"/>
<accession>D5RTD7</accession>
<dbReference type="RefSeq" id="WP_007003379.1">
    <property type="nucleotide sequence ID" value="NZ_GG770777.1"/>
</dbReference>
<keyword evidence="2" id="KW-1185">Reference proteome</keyword>
<comment type="caution">
    <text evidence="1">The sequence shown here is derived from an EMBL/GenBank/DDBJ whole genome shotgun (WGS) entry which is preliminary data.</text>
</comment>
<name>D5RTD7_9PROT</name>
<sequence>MTWLVQLMALLAGRREALAEPLAPPPAQAARPGLDSPGIPVLVAGEAPAAPSPLAEYFG</sequence>